<evidence type="ECO:0000313" key="3">
    <source>
        <dbReference type="Proteomes" id="UP000509597"/>
    </source>
</evidence>
<protein>
    <submittedName>
        <fullName evidence="2">Uncharacterized protein</fullName>
    </submittedName>
</protein>
<keyword evidence="1" id="KW-0732">Signal</keyword>
<feature type="signal peptide" evidence="1">
    <location>
        <begin position="1"/>
        <end position="24"/>
    </location>
</feature>
<dbReference type="AlphaFoldDB" id="A0A7H9BF77"/>
<evidence type="ECO:0000313" key="2">
    <source>
        <dbReference type="EMBL" id="QLG87227.1"/>
    </source>
</evidence>
<sequence>MMRKTLVCTLLAAAGLMANSAVFAAEPEVVLSESVRNKVEATVEYIDIDNRDVKLMMPDGNLVTFQRVDPKVTNFDKLQLNDKVNVGGAESISIALSKGTAGVRKVEESEGRDVTADGVGVVKIRASYSDIVGVDSVKGNVQVKTPSNEIITIPVSNKELLAKAAVGDQVVTTARASVVVWGNNDH</sequence>
<reference evidence="2 3" key="1">
    <citation type="submission" date="2020-07" db="EMBL/GenBank/DDBJ databases">
        <title>Complete genome sequence of Chitinibacter sp. 2T18.</title>
        <authorList>
            <person name="Bae J.-W."/>
            <person name="Choi J.-W."/>
        </authorList>
    </citation>
    <scope>NUCLEOTIDE SEQUENCE [LARGE SCALE GENOMIC DNA]</scope>
    <source>
        <strain evidence="2 3">2T18</strain>
    </source>
</reference>
<gene>
    <name evidence="2" type="ORF">HQ393_02600</name>
</gene>
<dbReference type="KEGG" id="chiz:HQ393_02600"/>
<feature type="chain" id="PRO_5029012374" evidence="1">
    <location>
        <begin position="25"/>
        <end position="186"/>
    </location>
</feature>
<accession>A0A7H9BF77</accession>
<dbReference type="Proteomes" id="UP000509597">
    <property type="component" value="Chromosome"/>
</dbReference>
<evidence type="ECO:0000256" key="1">
    <source>
        <dbReference type="SAM" id="SignalP"/>
    </source>
</evidence>
<organism evidence="2 3">
    <name type="scientific">Chitinibacter bivalviorum</name>
    <dbReference type="NCBI Taxonomy" id="2739434"/>
    <lineage>
        <taxon>Bacteria</taxon>
        <taxon>Pseudomonadati</taxon>
        <taxon>Pseudomonadota</taxon>
        <taxon>Betaproteobacteria</taxon>
        <taxon>Neisseriales</taxon>
        <taxon>Chitinibacteraceae</taxon>
        <taxon>Chitinibacter</taxon>
    </lineage>
</organism>
<name>A0A7H9BF77_9NEIS</name>
<dbReference type="EMBL" id="CP058627">
    <property type="protein sequence ID" value="QLG87227.1"/>
    <property type="molecule type" value="Genomic_DNA"/>
</dbReference>
<keyword evidence="3" id="KW-1185">Reference proteome</keyword>
<dbReference type="RefSeq" id="WP_179357311.1">
    <property type="nucleotide sequence ID" value="NZ_CP058627.1"/>
</dbReference>
<proteinExistence type="predicted"/>